<reference evidence="3" key="2">
    <citation type="submission" date="2015-01" db="EMBL/GenBank/DDBJ databases">
        <title>Evolutionary Origins and Diversification of the Mycorrhizal Mutualists.</title>
        <authorList>
            <consortium name="DOE Joint Genome Institute"/>
            <consortium name="Mycorrhizal Genomics Consortium"/>
            <person name="Kohler A."/>
            <person name="Kuo A."/>
            <person name="Nagy L.G."/>
            <person name="Floudas D."/>
            <person name="Copeland A."/>
            <person name="Barry K.W."/>
            <person name="Cichocki N."/>
            <person name="Veneault-Fourrey C."/>
            <person name="LaButti K."/>
            <person name="Lindquist E.A."/>
            <person name="Lipzen A."/>
            <person name="Lundell T."/>
            <person name="Morin E."/>
            <person name="Murat C."/>
            <person name="Riley R."/>
            <person name="Ohm R."/>
            <person name="Sun H."/>
            <person name="Tunlid A."/>
            <person name="Henrissat B."/>
            <person name="Grigoriev I.V."/>
            <person name="Hibbett D.S."/>
            <person name="Martin F."/>
        </authorList>
    </citation>
    <scope>NUCLEOTIDE SEQUENCE [LARGE SCALE GENOMIC DNA]</scope>
    <source>
        <strain evidence="3">MAFF 305830</strain>
    </source>
</reference>
<dbReference type="InterPro" id="IPR045340">
    <property type="entry name" value="DUF6533"/>
</dbReference>
<evidence type="ECO:0000259" key="1">
    <source>
        <dbReference type="Pfam" id="PF20151"/>
    </source>
</evidence>
<feature type="domain" description="DUF6533" evidence="1">
    <location>
        <begin position="16"/>
        <end position="60"/>
    </location>
</feature>
<sequence>MDELIPAIAHFNVSRYVSIAGMTLWLYDYLLTSKAEDTRIWLTRWGPVKALYMIARYITVPYIASMMYYHQFQQELLPVSYSLCGRCTTDRDVVALFASASSLCRSPMDPLGPLLGFHHNSPFQHRPRNPFNGRNILCRLWLIFAIVVSSTRSPPTSYDWSN</sequence>
<accession>A0A0C3BHN3</accession>
<organism evidence="2 3">
    <name type="scientific">Serendipita vermifera MAFF 305830</name>
    <dbReference type="NCBI Taxonomy" id="933852"/>
    <lineage>
        <taxon>Eukaryota</taxon>
        <taxon>Fungi</taxon>
        <taxon>Dikarya</taxon>
        <taxon>Basidiomycota</taxon>
        <taxon>Agaricomycotina</taxon>
        <taxon>Agaricomycetes</taxon>
        <taxon>Sebacinales</taxon>
        <taxon>Serendipitaceae</taxon>
        <taxon>Serendipita</taxon>
    </lineage>
</organism>
<reference evidence="2 3" key="1">
    <citation type="submission" date="2014-04" db="EMBL/GenBank/DDBJ databases">
        <authorList>
            <consortium name="DOE Joint Genome Institute"/>
            <person name="Kuo A."/>
            <person name="Zuccaro A."/>
            <person name="Kohler A."/>
            <person name="Nagy L.G."/>
            <person name="Floudas D."/>
            <person name="Copeland A."/>
            <person name="Barry K.W."/>
            <person name="Cichocki N."/>
            <person name="Veneault-Fourrey C."/>
            <person name="LaButti K."/>
            <person name="Lindquist E.A."/>
            <person name="Lipzen A."/>
            <person name="Lundell T."/>
            <person name="Morin E."/>
            <person name="Murat C."/>
            <person name="Sun H."/>
            <person name="Tunlid A."/>
            <person name="Henrissat B."/>
            <person name="Grigoriev I.V."/>
            <person name="Hibbett D.S."/>
            <person name="Martin F."/>
            <person name="Nordberg H.P."/>
            <person name="Cantor M.N."/>
            <person name="Hua S.X."/>
        </authorList>
    </citation>
    <scope>NUCLEOTIDE SEQUENCE [LARGE SCALE GENOMIC DNA]</scope>
    <source>
        <strain evidence="2 3">MAFF 305830</strain>
    </source>
</reference>
<protein>
    <recommendedName>
        <fullName evidence="1">DUF6533 domain-containing protein</fullName>
    </recommendedName>
</protein>
<evidence type="ECO:0000313" key="2">
    <source>
        <dbReference type="EMBL" id="KIM31599.1"/>
    </source>
</evidence>
<dbReference type="EMBL" id="KN824281">
    <property type="protein sequence ID" value="KIM31599.1"/>
    <property type="molecule type" value="Genomic_DNA"/>
</dbReference>
<keyword evidence="3" id="KW-1185">Reference proteome</keyword>
<dbReference type="HOGENOM" id="CLU_1636445_0_0_1"/>
<proteinExistence type="predicted"/>
<dbReference type="OrthoDB" id="2668325at2759"/>
<dbReference type="AlphaFoldDB" id="A0A0C3BHN3"/>
<gene>
    <name evidence="2" type="ORF">M408DRAFT_235505</name>
</gene>
<name>A0A0C3BHN3_SERVB</name>
<evidence type="ECO:0000313" key="3">
    <source>
        <dbReference type="Proteomes" id="UP000054097"/>
    </source>
</evidence>
<dbReference type="Proteomes" id="UP000054097">
    <property type="component" value="Unassembled WGS sequence"/>
</dbReference>
<dbReference type="Pfam" id="PF20151">
    <property type="entry name" value="DUF6533"/>
    <property type="match status" value="1"/>
</dbReference>